<evidence type="ECO:0000256" key="3">
    <source>
        <dbReference type="ARBA" id="ARBA00022475"/>
    </source>
</evidence>
<sequence>MFAKQSLIAVVLVSLLEYVSAAELNTVAEQSAISDPEQQCTAYTYPPIAGQASNFPSTWSIASIIPGDEAARAKYNEIIGSIPKIASKGDITKTIKTYDSGNDPDCWWTATGCTVAKAPGVPSDVDLIPAASTLGYGFDDGPNCGHNQFYDYLTSQNQKATMFFIGSNVFNWPLQAKRAAEDGHEICVHTWSHNPMTGLTDEQAFAEIWYTVSLVIDVVVMEAIKLITGVETKCFRPPQGDIDDRIRAIAAALGLRTVLWKYDTDDTIPVPGTDKADPLAIEKNYEDFIQLAQGGEFQNVGAILLAHETNNLTMSKAIKYYPELKAAFKNVLPVFGALSLTPGQDGTSGGGAASGSSSSTGAGLQTSSSSEVPPTTPTTAPTSTPATSSLPNKVTTSLRSTASSDSSNLNAKQEDNSNGATSIRIGNAVIALSAMLGVVFSI</sequence>
<evidence type="ECO:0000313" key="17">
    <source>
        <dbReference type="EMBL" id="KAK7034576.1"/>
    </source>
</evidence>
<dbReference type="GO" id="GO:0004099">
    <property type="term" value="F:chitin deacetylase activity"/>
    <property type="evidence" value="ECO:0007669"/>
    <property type="project" value="UniProtKB-EC"/>
</dbReference>
<feature type="chain" id="PRO_5043519285" description="chitin deacetylase" evidence="15">
    <location>
        <begin position="22"/>
        <end position="442"/>
    </location>
</feature>
<keyword evidence="9" id="KW-0449">Lipoprotein</keyword>
<dbReference type="PANTHER" id="PTHR10587">
    <property type="entry name" value="GLYCOSYL TRANSFERASE-RELATED"/>
    <property type="match status" value="1"/>
</dbReference>
<dbReference type="AlphaFoldDB" id="A0AAW0C8N7"/>
<dbReference type="GO" id="GO:0006032">
    <property type="term" value="P:chitin catabolic process"/>
    <property type="evidence" value="ECO:0007669"/>
    <property type="project" value="UniProtKB-KW"/>
</dbReference>
<evidence type="ECO:0000256" key="5">
    <source>
        <dbReference type="ARBA" id="ARBA00023024"/>
    </source>
</evidence>
<protein>
    <recommendedName>
        <fullName evidence="12">chitin deacetylase</fullName>
        <ecNumber evidence="12">3.5.1.41</ecNumber>
    </recommendedName>
</protein>
<keyword evidence="18" id="KW-1185">Reference proteome</keyword>
<dbReference type="InterPro" id="IPR050248">
    <property type="entry name" value="Polysacc_deacetylase_ArnD"/>
</dbReference>
<dbReference type="Proteomes" id="UP001383192">
    <property type="component" value="Unassembled WGS sequence"/>
</dbReference>
<dbReference type="InterPro" id="IPR002509">
    <property type="entry name" value="NODB_dom"/>
</dbReference>
<evidence type="ECO:0000256" key="8">
    <source>
        <dbReference type="ARBA" id="ARBA00023285"/>
    </source>
</evidence>
<keyword evidence="15" id="KW-0732">Signal</keyword>
<evidence type="ECO:0000256" key="14">
    <source>
        <dbReference type="SAM" id="MobiDB-lite"/>
    </source>
</evidence>
<evidence type="ECO:0000256" key="7">
    <source>
        <dbReference type="ARBA" id="ARBA00023277"/>
    </source>
</evidence>
<keyword evidence="8" id="KW-0170">Cobalt</keyword>
<proteinExistence type="predicted"/>
<evidence type="ECO:0000256" key="12">
    <source>
        <dbReference type="ARBA" id="ARBA00024056"/>
    </source>
</evidence>
<dbReference type="GO" id="GO:0000272">
    <property type="term" value="P:polysaccharide catabolic process"/>
    <property type="evidence" value="ECO:0007669"/>
    <property type="project" value="UniProtKB-KW"/>
</dbReference>
<dbReference type="GO" id="GO:0005886">
    <property type="term" value="C:plasma membrane"/>
    <property type="evidence" value="ECO:0007669"/>
    <property type="project" value="UniProtKB-SubCell"/>
</dbReference>
<organism evidence="17 18">
    <name type="scientific">Paramarasmius palmivorus</name>
    <dbReference type="NCBI Taxonomy" id="297713"/>
    <lineage>
        <taxon>Eukaryota</taxon>
        <taxon>Fungi</taxon>
        <taxon>Dikarya</taxon>
        <taxon>Basidiomycota</taxon>
        <taxon>Agaricomycotina</taxon>
        <taxon>Agaricomycetes</taxon>
        <taxon>Agaricomycetidae</taxon>
        <taxon>Agaricales</taxon>
        <taxon>Marasmiineae</taxon>
        <taxon>Marasmiaceae</taxon>
        <taxon>Paramarasmius</taxon>
    </lineage>
</organism>
<feature type="signal peptide" evidence="15">
    <location>
        <begin position="1"/>
        <end position="21"/>
    </location>
</feature>
<dbReference type="PROSITE" id="PS51677">
    <property type="entry name" value="NODB"/>
    <property type="match status" value="1"/>
</dbReference>
<feature type="compositionally biased region" description="Polar residues" evidence="14">
    <location>
        <begin position="408"/>
        <end position="419"/>
    </location>
</feature>
<evidence type="ECO:0000259" key="16">
    <source>
        <dbReference type="PROSITE" id="PS51677"/>
    </source>
</evidence>
<gene>
    <name evidence="17" type="ORF">VNI00_012204</name>
</gene>
<comment type="caution">
    <text evidence="17">The sequence shown here is derived from an EMBL/GenBank/DDBJ whole genome shotgun (WGS) entry which is preliminary data.</text>
</comment>
<reference evidence="17 18" key="1">
    <citation type="submission" date="2024-01" db="EMBL/GenBank/DDBJ databases">
        <title>A draft genome for a cacao thread blight-causing isolate of Paramarasmius palmivorus.</title>
        <authorList>
            <person name="Baruah I.K."/>
            <person name="Bukari Y."/>
            <person name="Amoako-Attah I."/>
            <person name="Meinhardt L.W."/>
            <person name="Bailey B.A."/>
            <person name="Cohen S.P."/>
        </authorList>
    </citation>
    <scope>NUCLEOTIDE SEQUENCE [LARGE SCALE GENOMIC DNA]</scope>
    <source>
        <strain evidence="17 18">GH-12</strain>
    </source>
</reference>
<dbReference type="EMBL" id="JAYKXP010000056">
    <property type="protein sequence ID" value="KAK7034576.1"/>
    <property type="molecule type" value="Genomic_DNA"/>
</dbReference>
<evidence type="ECO:0000313" key="18">
    <source>
        <dbReference type="Proteomes" id="UP001383192"/>
    </source>
</evidence>
<dbReference type="Pfam" id="PF01522">
    <property type="entry name" value="Polysacc_deac_1"/>
    <property type="match status" value="1"/>
</dbReference>
<evidence type="ECO:0000256" key="13">
    <source>
        <dbReference type="ARBA" id="ARBA00048494"/>
    </source>
</evidence>
<evidence type="ECO:0000256" key="10">
    <source>
        <dbReference type="ARBA" id="ARBA00023316"/>
    </source>
</evidence>
<keyword evidence="6" id="KW-0472">Membrane</keyword>
<dbReference type="Gene3D" id="3.20.20.370">
    <property type="entry name" value="Glycoside hydrolase/deacetylase"/>
    <property type="match status" value="1"/>
</dbReference>
<comment type="catalytic activity">
    <reaction evidence="13">
        <text>[(1-&gt;4)-N-acetyl-beta-D-glucosaminyl](n) + n H2O = chitosan + n acetate</text>
        <dbReference type="Rhea" id="RHEA:10464"/>
        <dbReference type="Rhea" id="RHEA-COMP:9593"/>
        <dbReference type="Rhea" id="RHEA-COMP:9597"/>
        <dbReference type="ChEBI" id="CHEBI:15377"/>
        <dbReference type="ChEBI" id="CHEBI:17029"/>
        <dbReference type="ChEBI" id="CHEBI:30089"/>
        <dbReference type="ChEBI" id="CHEBI:57704"/>
        <dbReference type="EC" id="3.5.1.41"/>
    </reaction>
    <physiologicalReaction direction="left-to-right" evidence="13">
        <dbReference type="Rhea" id="RHEA:10465"/>
    </physiologicalReaction>
</comment>
<keyword evidence="10" id="KW-0961">Cell wall biogenesis/degradation</keyword>
<dbReference type="GO" id="GO:0009272">
    <property type="term" value="P:fungal-type cell wall biogenesis"/>
    <property type="evidence" value="ECO:0007669"/>
    <property type="project" value="UniProtKB-ARBA"/>
</dbReference>
<keyword evidence="7" id="KW-0119">Carbohydrate metabolism</keyword>
<evidence type="ECO:0000256" key="9">
    <source>
        <dbReference type="ARBA" id="ARBA00023288"/>
    </source>
</evidence>
<dbReference type="GO" id="GO:0071555">
    <property type="term" value="P:cell wall organization"/>
    <property type="evidence" value="ECO:0007669"/>
    <property type="project" value="UniProtKB-KW"/>
</dbReference>
<keyword evidence="4" id="KW-0325">Glycoprotein</keyword>
<dbReference type="GO" id="GO:0098552">
    <property type="term" value="C:side of membrane"/>
    <property type="evidence" value="ECO:0007669"/>
    <property type="project" value="UniProtKB-KW"/>
</dbReference>
<keyword evidence="5" id="KW-0146">Chitin degradation</keyword>
<comment type="cofactor">
    <cofactor evidence="1">
        <name>Co(2+)</name>
        <dbReference type="ChEBI" id="CHEBI:48828"/>
    </cofactor>
</comment>
<name>A0AAW0C8N7_9AGAR</name>
<dbReference type="InterPro" id="IPR011330">
    <property type="entry name" value="Glyco_hydro/deAcase_b/a-brl"/>
</dbReference>
<keyword evidence="11" id="KW-0624">Polysaccharide degradation</keyword>
<feature type="compositionally biased region" description="Low complexity" evidence="14">
    <location>
        <begin position="354"/>
        <end position="407"/>
    </location>
</feature>
<accession>A0AAW0C8N7</accession>
<feature type="domain" description="NodB homology" evidence="16">
    <location>
        <begin position="132"/>
        <end position="336"/>
    </location>
</feature>
<comment type="subcellular location">
    <subcellularLocation>
        <location evidence="2">Cell membrane</location>
        <topology evidence="2">Lipid-anchor</topology>
        <topology evidence="2">GPI-anchor</topology>
    </subcellularLocation>
</comment>
<dbReference type="PANTHER" id="PTHR10587:SF98">
    <property type="entry name" value="CHITIN DEACETYLASE"/>
    <property type="match status" value="1"/>
</dbReference>
<keyword evidence="3" id="KW-1003">Cell membrane</keyword>
<evidence type="ECO:0000256" key="15">
    <source>
        <dbReference type="SAM" id="SignalP"/>
    </source>
</evidence>
<evidence type="ECO:0000256" key="1">
    <source>
        <dbReference type="ARBA" id="ARBA00001941"/>
    </source>
</evidence>
<evidence type="ECO:0000256" key="2">
    <source>
        <dbReference type="ARBA" id="ARBA00004609"/>
    </source>
</evidence>
<evidence type="ECO:0000256" key="11">
    <source>
        <dbReference type="ARBA" id="ARBA00023326"/>
    </source>
</evidence>
<dbReference type="SUPFAM" id="SSF88713">
    <property type="entry name" value="Glycoside hydrolase/deacetylase"/>
    <property type="match status" value="1"/>
</dbReference>
<evidence type="ECO:0000256" key="6">
    <source>
        <dbReference type="ARBA" id="ARBA00023136"/>
    </source>
</evidence>
<feature type="region of interest" description="Disordered" evidence="14">
    <location>
        <begin position="344"/>
        <end position="419"/>
    </location>
</feature>
<keyword evidence="4" id="KW-0336">GPI-anchor</keyword>
<dbReference type="EC" id="3.5.1.41" evidence="12"/>
<evidence type="ECO:0000256" key="4">
    <source>
        <dbReference type="ARBA" id="ARBA00022622"/>
    </source>
</evidence>